<comment type="caution">
    <text evidence="2">The sequence shown here is derived from an EMBL/GenBank/DDBJ whole genome shotgun (WGS) entry which is preliminary data.</text>
</comment>
<reference evidence="4" key="2">
    <citation type="submission" date="2024-07" db="EMBL/GenBank/DDBJ databases">
        <title>Two chromosome-level genome assemblies of Korean endemic species Abeliophyllum distichum and Forsythia ovata (Oleaceae).</title>
        <authorList>
            <person name="Jang H."/>
        </authorList>
    </citation>
    <scope>NUCLEOTIDE SEQUENCE [LARGE SCALE GENOMIC DNA]</scope>
</reference>
<feature type="compositionally biased region" description="Polar residues" evidence="1">
    <location>
        <begin position="1"/>
        <end position="17"/>
    </location>
</feature>
<reference evidence="2" key="1">
    <citation type="submission" date="2024-07" db="EMBL/GenBank/DDBJ databases">
        <title>Two chromosome-level genome assemblies of Korean endemic species Abeliophyllum distichum and Forsythia ovata (Oleaceae).</title>
        <authorList>
            <person name="Mun J.H."/>
        </authorList>
    </citation>
    <scope>NUCLEOTIDE SEQUENCE</scope>
    <source>
        <strain evidence="2">KNKB202402200001</strain>
        <tissue evidence="2">Leaf</tissue>
    </source>
</reference>
<protein>
    <submittedName>
        <fullName evidence="2">Uncharacterized protein</fullName>
    </submittedName>
</protein>
<dbReference type="EMBL" id="JBFOLJ010000002">
    <property type="protein sequence ID" value="KAL2551809.1"/>
    <property type="molecule type" value="Genomic_DNA"/>
</dbReference>
<gene>
    <name evidence="2" type="ORF">Fot_05416</name>
    <name evidence="3" type="ORF">Fot_05428</name>
</gene>
<keyword evidence="4" id="KW-1185">Reference proteome</keyword>
<evidence type="ECO:0000313" key="3">
    <source>
        <dbReference type="EMBL" id="KAL2551809.1"/>
    </source>
</evidence>
<evidence type="ECO:0000256" key="1">
    <source>
        <dbReference type="SAM" id="MobiDB-lite"/>
    </source>
</evidence>
<dbReference type="EMBL" id="JBFOLJ010000002">
    <property type="protein sequence ID" value="KAL2551797.1"/>
    <property type="molecule type" value="Genomic_DNA"/>
</dbReference>
<proteinExistence type="predicted"/>
<accession>A0ABD1WQ29</accession>
<evidence type="ECO:0000313" key="2">
    <source>
        <dbReference type="EMBL" id="KAL2551797.1"/>
    </source>
</evidence>
<evidence type="ECO:0000313" key="4">
    <source>
        <dbReference type="Proteomes" id="UP001604277"/>
    </source>
</evidence>
<dbReference type="Proteomes" id="UP001604277">
    <property type="component" value="Unassembled WGS sequence"/>
</dbReference>
<name>A0ABD1WQ29_9LAMI</name>
<dbReference type="AlphaFoldDB" id="A0ABD1WQ29"/>
<sequence length="104" mass="11979">MDQSIADIGSQNVTKILQSKGKLQSRRSQKSAPTDSHEPPQYEFQFMHTLGIIHQNNIEPALDVPTNDLQMKSFYFDNMVDDLQLMGQEEQSRMKAQRAKNIRI</sequence>
<organism evidence="2 4">
    <name type="scientific">Forsythia ovata</name>
    <dbReference type="NCBI Taxonomy" id="205694"/>
    <lineage>
        <taxon>Eukaryota</taxon>
        <taxon>Viridiplantae</taxon>
        <taxon>Streptophyta</taxon>
        <taxon>Embryophyta</taxon>
        <taxon>Tracheophyta</taxon>
        <taxon>Spermatophyta</taxon>
        <taxon>Magnoliopsida</taxon>
        <taxon>eudicotyledons</taxon>
        <taxon>Gunneridae</taxon>
        <taxon>Pentapetalae</taxon>
        <taxon>asterids</taxon>
        <taxon>lamiids</taxon>
        <taxon>Lamiales</taxon>
        <taxon>Oleaceae</taxon>
        <taxon>Forsythieae</taxon>
        <taxon>Forsythia</taxon>
    </lineage>
</organism>
<feature type="region of interest" description="Disordered" evidence="1">
    <location>
        <begin position="1"/>
        <end position="41"/>
    </location>
</feature>